<reference evidence="14 15" key="1">
    <citation type="submission" date="2024-09" db="EMBL/GenBank/DDBJ databases">
        <authorList>
            <person name="Sun Q."/>
            <person name="Mori K."/>
        </authorList>
    </citation>
    <scope>NUCLEOTIDE SEQUENCE [LARGE SCALE GENOMIC DNA]</scope>
    <source>
        <strain evidence="14 15">KCTC 23315</strain>
    </source>
</reference>
<dbReference type="SFLD" id="SFLDG01067">
    <property type="entry name" value="SPASM/twitch_domain_containing"/>
    <property type="match status" value="1"/>
</dbReference>
<dbReference type="Gene3D" id="3.20.20.70">
    <property type="entry name" value="Aldolase class I"/>
    <property type="match status" value="1"/>
</dbReference>
<accession>A0ABV6B9T7</accession>
<dbReference type="EMBL" id="JBHLXP010000001">
    <property type="protein sequence ID" value="MFC0047139.1"/>
    <property type="molecule type" value="Genomic_DNA"/>
</dbReference>
<dbReference type="InterPro" id="IPR010505">
    <property type="entry name" value="MoaA_twitch"/>
</dbReference>
<keyword evidence="4" id="KW-0949">S-adenosyl-L-methionine</keyword>
<keyword evidence="5" id="KW-0479">Metal-binding</keyword>
<evidence type="ECO:0000256" key="7">
    <source>
        <dbReference type="ARBA" id="ARBA00023004"/>
    </source>
</evidence>
<evidence type="ECO:0000259" key="13">
    <source>
        <dbReference type="PROSITE" id="PS51918"/>
    </source>
</evidence>
<dbReference type="InterPro" id="IPR058240">
    <property type="entry name" value="rSAM_sf"/>
</dbReference>
<dbReference type="SFLD" id="SFLDG01386">
    <property type="entry name" value="main_SPASM_domain-containing"/>
    <property type="match status" value="1"/>
</dbReference>
<dbReference type="PANTHER" id="PTHR22960">
    <property type="entry name" value="MOLYBDOPTERIN COFACTOR SYNTHESIS PROTEIN A"/>
    <property type="match status" value="1"/>
</dbReference>
<dbReference type="NCBIfam" id="TIGR02666">
    <property type="entry name" value="moaA"/>
    <property type="match status" value="1"/>
</dbReference>
<name>A0ABV6B9T7_9GAMM</name>
<dbReference type="SFLD" id="SFLDS00029">
    <property type="entry name" value="Radical_SAM"/>
    <property type="match status" value="1"/>
</dbReference>
<evidence type="ECO:0000256" key="3">
    <source>
        <dbReference type="ARBA" id="ARBA00022485"/>
    </source>
</evidence>
<dbReference type="InterPro" id="IPR013483">
    <property type="entry name" value="MoaA"/>
</dbReference>
<evidence type="ECO:0000256" key="1">
    <source>
        <dbReference type="ARBA" id="ARBA00001966"/>
    </source>
</evidence>
<evidence type="ECO:0000256" key="2">
    <source>
        <dbReference type="ARBA" id="ARBA00012167"/>
    </source>
</evidence>
<keyword evidence="6" id="KW-0547">Nucleotide-binding</keyword>
<evidence type="ECO:0000313" key="14">
    <source>
        <dbReference type="EMBL" id="MFC0047139.1"/>
    </source>
</evidence>
<gene>
    <name evidence="14" type="primary">moaA</name>
    <name evidence="14" type="ORF">ACFFJP_02405</name>
</gene>
<dbReference type="PANTHER" id="PTHR22960:SF28">
    <property type="entry name" value="GTP 3',8-CYCLASE"/>
    <property type="match status" value="1"/>
</dbReference>
<keyword evidence="11 14" id="KW-0456">Lyase</keyword>
<dbReference type="InterPro" id="IPR000385">
    <property type="entry name" value="MoaA_NifB_PqqE_Fe-S-bd_CS"/>
</dbReference>
<dbReference type="InterPro" id="IPR013785">
    <property type="entry name" value="Aldolase_TIM"/>
</dbReference>
<evidence type="ECO:0000256" key="10">
    <source>
        <dbReference type="ARBA" id="ARBA00023150"/>
    </source>
</evidence>
<dbReference type="SFLD" id="SFLDG01383">
    <property type="entry name" value="cyclic_pyranopterin_phosphate"/>
    <property type="match status" value="1"/>
</dbReference>
<evidence type="ECO:0000256" key="5">
    <source>
        <dbReference type="ARBA" id="ARBA00022723"/>
    </source>
</evidence>
<dbReference type="InterPro" id="IPR006638">
    <property type="entry name" value="Elp3/MiaA/NifB-like_rSAM"/>
</dbReference>
<evidence type="ECO:0000256" key="9">
    <source>
        <dbReference type="ARBA" id="ARBA00023134"/>
    </source>
</evidence>
<dbReference type="PROSITE" id="PS01305">
    <property type="entry name" value="MOAA_NIFB_PQQE"/>
    <property type="match status" value="1"/>
</dbReference>
<keyword evidence="15" id="KW-1185">Reference proteome</keyword>
<keyword evidence="3" id="KW-0004">4Fe-4S</keyword>
<keyword evidence="7" id="KW-0408">Iron</keyword>
<evidence type="ECO:0000256" key="4">
    <source>
        <dbReference type="ARBA" id="ARBA00022691"/>
    </source>
</evidence>
<dbReference type="Pfam" id="PF04055">
    <property type="entry name" value="Radical_SAM"/>
    <property type="match status" value="1"/>
</dbReference>
<dbReference type="InterPro" id="IPR050105">
    <property type="entry name" value="MoCo_biosynth_MoaA/MoaC"/>
</dbReference>
<proteinExistence type="predicted"/>
<evidence type="ECO:0000256" key="12">
    <source>
        <dbReference type="ARBA" id="ARBA00048697"/>
    </source>
</evidence>
<keyword evidence="8" id="KW-0411">Iron-sulfur</keyword>
<evidence type="ECO:0000313" key="15">
    <source>
        <dbReference type="Proteomes" id="UP001589813"/>
    </source>
</evidence>
<evidence type="ECO:0000256" key="8">
    <source>
        <dbReference type="ARBA" id="ARBA00023014"/>
    </source>
</evidence>
<evidence type="ECO:0000256" key="6">
    <source>
        <dbReference type="ARBA" id="ARBA00022741"/>
    </source>
</evidence>
<dbReference type="CDD" id="cd21117">
    <property type="entry name" value="Twitch_MoaA"/>
    <property type="match status" value="1"/>
</dbReference>
<dbReference type="SUPFAM" id="SSF102114">
    <property type="entry name" value="Radical SAM enzymes"/>
    <property type="match status" value="1"/>
</dbReference>
<protein>
    <recommendedName>
        <fullName evidence="2">GTP 3',8-cyclase</fullName>
        <ecNumber evidence="2">4.1.99.22</ecNumber>
    </recommendedName>
</protein>
<feature type="domain" description="Radical SAM core" evidence="13">
    <location>
        <begin position="5"/>
        <end position="230"/>
    </location>
</feature>
<dbReference type="CDD" id="cd01335">
    <property type="entry name" value="Radical_SAM"/>
    <property type="match status" value="1"/>
</dbReference>
<comment type="catalytic activity">
    <reaction evidence="12">
        <text>GTP + AH2 + S-adenosyl-L-methionine = (8S)-3',8-cyclo-7,8-dihydroguanosine 5'-triphosphate + 5'-deoxyadenosine + L-methionine + A + H(+)</text>
        <dbReference type="Rhea" id="RHEA:49576"/>
        <dbReference type="ChEBI" id="CHEBI:13193"/>
        <dbReference type="ChEBI" id="CHEBI:15378"/>
        <dbReference type="ChEBI" id="CHEBI:17319"/>
        <dbReference type="ChEBI" id="CHEBI:17499"/>
        <dbReference type="ChEBI" id="CHEBI:37565"/>
        <dbReference type="ChEBI" id="CHEBI:57844"/>
        <dbReference type="ChEBI" id="CHEBI:59789"/>
        <dbReference type="ChEBI" id="CHEBI:131766"/>
        <dbReference type="EC" id="4.1.99.22"/>
    </reaction>
</comment>
<dbReference type="InterPro" id="IPR040064">
    <property type="entry name" value="MoaA-like"/>
</dbReference>
<dbReference type="RefSeq" id="WP_377240107.1">
    <property type="nucleotide sequence ID" value="NZ_JBHLXP010000001.1"/>
</dbReference>
<keyword evidence="10" id="KW-0501">Molybdenum cofactor biosynthesis</keyword>
<dbReference type="InterPro" id="IPR007197">
    <property type="entry name" value="rSAM"/>
</dbReference>
<keyword evidence="9" id="KW-0342">GTP-binding</keyword>
<sequence length="323" mass="35860">MLQDSFERRFSYLRLSLTESCNFRCNYCLPDGSACDNKAAELTLAEIKQLVQGFAHAGTTKVRLTGGEPTLRRDLCSIIETVRATDGITQVALTTNGYRLNKDIHQWLDAGLTALNVSVDSLDADTFHLVTGQDRLPDILAGIDRALALGLQKVKINTVLLRQYNGRSLSSFLEFVRDKPISLRFIELMQTGDNGAFFKTQHVSGQSIISQLTAAGWQLMPRLANAGPALEYAHPDYLGTIGLIMPYSDHFCDDCNRLRVSSTGQLFLCLFAEQHQNLRHLLNQDNPAAIVEFLQAQLQFKPFSHQLAKAQTGQTRQLAMIGG</sequence>
<dbReference type="Pfam" id="PF06463">
    <property type="entry name" value="Mob_synth_C"/>
    <property type="match status" value="1"/>
</dbReference>
<dbReference type="EC" id="4.1.99.22" evidence="2"/>
<dbReference type="PROSITE" id="PS51918">
    <property type="entry name" value="RADICAL_SAM"/>
    <property type="match status" value="1"/>
</dbReference>
<comment type="cofactor">
    <cofactor evidence="1">
        <name>[4Fe-4S] cluster</name>
        <dbReference type="ChEBI" id="CHEBI:49883"/>
    </cofactor>
</comment>
<comment type="caution">
    <text evidence="14">The sequence shown here is derived from an EMBL/GenBank/DDBJ whole genome shotgun (WGS) entry which is preliminary data.</text>
</comment>
<organism evidence="14 15">
    <name type="scientific">Rheinheimera tilapiae</name>
    <dbReference type="NCBI Taxonomy" id="875043"/>
    <lineage>
        <taxon>Bacteria</taxon>
        <taxon>Pseudomonadati</taxon>
        <taxon>Pseudomonadota</taxon>
        <taxon>Gammaproteobacteria</taxon>
        <taxon>Chromatiales</taxon>
        <taxon>Chromatiaceae</taxon>
        <taxon>Rheinheimera</taxon>
    </lineage>
</organism>
<dbReference type="SMART" id="SM00729">
    <property type="entry name" value="Elp3"/>
    <property type="match status" value="1"/>
</dbReference>
<dbReference type="Proteomes" id="UP001589813">
    <property type="component" value="Unassembled WGS sequence"/>
</dbReference>
<evidence type="ECO:0000256" key="11">
    <source>
        <dbReference type="ARBA" id="ARBA00023239"/>
    </source>
</evidence>
<dbReference type="GO" id="GO:0061798">
    <property type="term" value="F:GTP 3',8'-cyclase activity"/>
    <property type="evidence" value="ECO:0007669"/>
    <property type="project" value="UniProtKB-EC"/>
</dbReference>